<evidence type="ECO:0000313" key="2">
    <source>
        <dbReference type="EMBL" id="ETN82145.1"/>
    </source>
</evidence>
<proteinExistence type="predicted"/>
<accession>W2TJ64</accession>
<evidence type="ECO:0000313" key="3">
    <source>
        <dbReference type="Proteomes" id="UP000053676"/>
    </source>
</evidence>
<dbReference type="InterPro" id="IPR014044">
    <property type="entry name" value="CAP_dom"/>
</dbReference>
<dbReference type="STRING" id="51031.W2TJ64"/>
<dbReference type="InterPro" id="IPR035940">
    <property type="entry name" value="CAP_sf"/>
</dbReference>
<gene>
    <name evidence="2" type="ORF">NECAME_08136</name>
</gene>
<keyword evidence="3" id="KW-1185">Reference proteome</keyword>
<dbReference type="EMBL" id="KI658555">
    <property type="protein sequence ID" value="ETN82145.1"/>
    <property type="molecule type" value="Genomic_DNA"/>
</dbReference>
<dbReference type="AlphaFoldDB" id="W2TJ64"/>
<sequence>MTTGMARQASKMIKLTYNCALEKSAFEYAMQCKDADSGYSSENRYTFPNTALTMDVIARRAPNRWWLEIENTGMDQNADLNKFYAKNGVSHWARMAWDSNKSVGCAAYKCPNFINAICRYESGGTEAEQIYKMGPACRRCTIIGTEKCEEGLCVF</sequence>
<organism evidence="2 3">
    <name type="scientific">Necator americanus</name>
    <name type="common">Human hookworm</name>
    <dbReference type="NCBI Taxonomy" id="51031"/>
    <lineage>
        <taxon>Eukaryota</taxon>
        <taxon>Metazoa</taxon>
        <taxon>Ecdysozoa</taxon>
        <taxon>Nematoda</taxon>
        <taxon>Chromadorea</taxon>
        <taxon>Rhabditida</taxon>
        <taxon>Rhabditina</taxon>
        <taxon>Rhabditomorpha</taxon>
        <taxon>Strongyloidea</taxon>
        <taxon>Ancylostomatidae</taxon>
        <taxon>Bunostominae</taxon>
        <taxon>Necator</taxon>
    </lineage>
</organism>
<name>W2TJ64_NECAM</name>
<dbReference type="Proteomes" id="UP000053676">
    <property type="component" value="Unassembled WGS sequence"/>
</dbReference>
<feature type="domain" description="SCP" evidence="1">
    <location>
        <begin position="6"/>
        <end position="128"/>
    </location>
</feature>
<dbReference type="OrthoDB" id="414826at2759"/>
<dbReference type="Pfam" id="PF00188">
    <property type="entry name" value="CAP"/>
    <property type="match status" value="1"/>
</dbReference>
<reference evidence="3" key="1">
    <citation type="journal article" date="2014" name="Nat. Genet.">
        <title>Genome of the human hookworm Necator americanus.</title>
        <authorList>
            <person name="Tang Y.T."/>
            <person name="Gao X."/>
            <person name="Rosa B.A."/>
            <person name="Abubucker S."/>
            <person name="Hallsworth-Pepin K."/>
            <person name="Martin J."/>
            <person name="Tyagi R."/>
            <person name="Heizer E."/>
            <person name="Zhang X."/>
            <person name="Bhonagiri-Palsikar V."/>
            <person name="Minx P."/>
            <person name="Warren W.C."/>
            <person name="Wang Q."/>
            <person name="Zhan B."/>
            <person name="Hotez P.J."/>
            <person name="Sternberg P.W."/>
            <person name="Dougall A."/>
            <person name="Gaze S.T."/>
            <person name="Mulvenna J."/>
            <person name="Sotillo J."/>
            <person name="Ranganathan S."/>
            <person name="Rabelo E.M."/>
            <person name="Wilson R.K."/>
            <person name="Felgner P.L."/>
            <person name="Bethony J."/>
            <person name="Hawdon J.M."/>
            <person name="Gasser R.B."/>
            <person name="Loukas A."/>
            <person name="Mitreva M."/>
        </authorList>
    </citation>
    <scope>NUCLEOTIDE SEQUENCE [LARGE SCALE GENOMIC DNA]</scope>
</reference>
<evidence type="ECO:0000259" key="1">
    <source>
        <dbReference type="SMART" id="SM00198"/>
    </source>
</evidence>
<dbReference type="SUPFAM" id="SSF55797">
    <property type="entry name" value="PR-1-like"/>
    <property type="match status" value="1"/>
</dbReference>
<dbReference type="SMART" id="SM00198">
    <property type="entry name" value="SCP"/>
    <property type="match status" value="1"/>
</dbReference>
<protein>
    <submittedName>
        <fullName evidence="2">SCP-like protein</fullName>
    </submittedName>
</protein>
<dbReference type="KEGG" id="nai:NECAME_08136"/>
<dbReference type="Gene3D" id="3.40.33.10">
    <property type="entry name" value="CAP"/>
    <property type="match status" value="1"/>
</dbReference>
<dbReference type="CDD" id="cd05380">
    <property type="entry name" value="CAP_euk"/>
    <property type="match status" value="1"/>
</dbReference>